<evidence type="ECO:0000313" key="2">
    <source>
        <dbReference type="EMBL" id="GAU99862.1"/>
    </source>
</evidence>
<protein>
    <submittedName>
        <fullName evidence="2">Uncharacterized protein</fullName>
    </submittedName>
</protein>
<accession>A0A1D1VIF8</accession>
<dbReference type="AlphaFoldDB" id="A0A1D1VIF8"/>
<feature type="compositionally biased region" description="Basic and acidic residues" evidence="1">
    <location>
        <begin position="131"/>
        <end position="147"/>
    </location>
</feature>
<evidence type="ECO:0000256" key="1">
    <source>
        <dbReference type="SAM" id="MobiDB-lite"/>
    </source>
</evidence>
<sequence>MTDERIILLPDLSVAISLIADLLVCNIVPFTRLAVEELLRDTHKASTRAETFGSTAWQTSNAPKANKIFLSRAVAGTVIQNHLKDAKPASRRTTDPDERRKQSDRNIAPPLLNDDAYSPGSSLSGSTGNKSARETKDAGGPSSDRHASRMSPSGKNHRDRSRRTSPREDSCQRTEQRFRKDNYDKTRRDRSRSK</sequence>
<reference evidence="2 3" key="1">
    <citation type="journal article" date="2016" name="Nat. Commun.">
        <title>Extremotolerant tardigrade genome and improved radiotolerance of human cultured cells by tardigrade-unique protein.</title>
        <authorList>
            <person name="Hashimoto T."/>
            <person name="Horikawa D.D."/>
            <person name="Saito Y."/>
            <person name="Kuwahara H."/>
            <person name="Kozuka-Hata H."/>
            <person name="Shin-I T."/>
            <person name="Minakuchi Y."/>
            <person name="Ohishi K."/>
            <person name="Motoyama A."/>
            <person name="Aizu T."/>
            <person name="Enomoto A."/>
            <person name="Kondo K."/>
            <person name="Tanaka S."/>
            <person name="Hara Y."/>
            <person name="Koshikawa S."/>
            <person name="Sagara H."/>
            <person name="Miura T."/>
            <person name="Yokobori S."/>
            <person name="Miyagawa K."/>
            <person name="Suzuki Y."/>
            <person name="Kubo T."/>
            <person name="Oyama M."/>
            <person name="Kohara Y."/>
            <person name="Fujiyama A."/>
            <person name="Arakawa K."/>
            <person name="Katayama T."/>
            <person name="Toyoda A."/>
            <person name="Kunieda T."/>
        </authorList>
    </citation>
    <scope>NUCLEOTIDE SEQUENCE [LARGE SCALE GENOMIC DNA]</scope>
    <source>
        <strain evidence="2 3">YOKOZUNA-1</strain>
    </source>
</reference>
<gene>
    <name evidence="2" type="primary">RvY_10801</name>
    <name evidence="2" type="synonym">RvY_10801.1</name>
    <name evidence="2" type="ORF">RvY_10801-1</name>
</gene>
<keyword evidence="3" id="KW-1185">Reference proteome</keyword>
<feature type="compositionally biased region" description="Polar residues" evidence="1">
    <location>
        <begin position="119"/>
        <end position="130"/>
    </location>
</feature>
<feature type="compositionally biased region" description="Basic and acidic residues" evidence="1">
    <location>
        <begin position="82"/>
        <end position="104"/>
    </location>
</feature>
<feature type="compositionally biased region" description="Basic residues" evidence="1">
    <location>
        <begin position="155"/>
        <end position="164"/>
    </location>
</feature>
<proteinExistence type="predicted"/>
<dbReference type="InterPro" id="IPR038948">
    <property type="entry name" value="POLR1D-like"/>
</dbReference>
<feature type="compositionally biased region" description="Basic and acidic residues" evidence="1">
    <location>
        <begin position="165"/>
        <end position="187"/>
    </location>
</feature>
<dbReference type="PANTHER" id="PTHR34769:SF1">
    <property type="entry name" value="RNA POLYMERASE I AND III SUBUNIT D"/>
    <property type="match status" value="1"/>
</dbReference>
<name>A0A1D1VIF8_RAMVA</name>
<dbReference type="EMBL" id="BDGG01000005">
    <property type="protein sequence ID" value="GAU99862.1"/>
    <property type="molecule type" value="Genomic_DNA"/>
</dbReference>
<comment type="caution">
    <text evidence="2">The sequence shown here is derived from an EMBL/GenBank/DDBJ whole genome shotgun (WGS) entry which is preliminary data.</text>
</comment>
<organism evidence="2 3">
    <name type="scientific">Ramazzottius varieornatus</name>
    <name type="common">Water bear</name>
    <name type="synonym">Tardigrade</name>
    <dbReference type="NCBI Taxonomy" id="947166"/>
    <lineage>
        <taxon>Eukaryota</taxon>
        <taxon>Metazoa</taxon>
        <taxon>Ecdysozoa</taxon>
        <taxon>Tardigrada</taxon>
        <taxon>Eutardigrada</taxon>
        <taxon>Parachela</taxon>
        <taxon>Hypsibioidea</taxon>
        <taxon>Ramazzottiidae</taxon>
        <taxon>Ramazzottius</taxon>
    </lineage>
</organism>
<dbReference type="Proteomes" id="UP000186922">
    <property type="component" value="Unassembled WGS sequence"/>
</dbReference>
<feature type="region of interest" description="Disordered" evidence="1">
    <location>
        <begin position="81"/>
        <end position="194"/>
    </location>
</feature>
<dbReference type="PANTHER" id="PTHR34769">
    <property type="entry name" value="RCG42593, ISOFORM CRA_A"/>
    <property type="match status" value="1"/>
</dbReference>
<evidence type="ECO:0000313" key="3">
    <source>
        <dbReference type="Proteomes" id="UP000186922"/>
    </source>
</evidence>